<feature type="region of interest" description="Disordered" evidence="7">
    <location>
        <begin position="1003"/>
        <end position="1085"/>
    </location>
</feature>
<dbReference type="InterPro" id="IPR014001">
    <property type="entry name" value="Helicase_ATP-bd"/>
</dbReference>
<dbReference type="InterPro" id="IPR001650">
    <property type="entry name" value="Helicase_C-like"/>
</dbReference>
<dbReference type="FunFam" id="4.10.950.10:FF:000002">
    <property type="entry name" value="60S ribosomal protein L2"/>
    <property type="match status" value="1"/>
</dbReference>
<dbReference type="FunFam" id="2.40.50.140:FF:000020">
    <property type="entry name" value="60S ribosomal protein L2"/>
    <property type="match status" value="1"/>
</dbReference>
<evidence type="ECO:0000313" key="11">
    <source>
        <dbReference type="EMBL" id="TIB37867.1"/>
    </source>
</evidence>
<dbReference type="InterPro" id="IPR050628">
    <property type="entry name" value="SNF2_RAD54_helicase_TF"/>
</dbReference>
<feature type="region of interest" description="Disordered" evidence="7">
    <location>
        <begin position="618"/>
        <end position="646"/>
    </location>
</feature>
<dbReference type="GO" id="GO:0022625">
    <property type="term" value="C:cytosolic large ribosomal subunit"/>
    <property type="evidence" value="ECO:0007669"/>
    <property type="project" value="UniProtKB-ARBA"/>
</dbReference>
<dbReference type="CDD" id="cd18793">
    <property type="entry name" value="SF2_C_SNF"/>
    <property type="match status" value="1"/>
</dbReference>
<dbReference type="GO" id="GO:0016787">
    <property type="term" value="F:hydrolase activity"/>
    <property type="evidence" value="ECO:0007669"/>
    <property type="project" value="UniProtKB-KW"/>
</dbReference>
<feature type="compositionally biased region" description="Low complexity" evidence="7">
    <location>
        <begin position="628"/>
        <end position="639"/>
    </location>
</feature>
<feature type="domain" description="Helicase ATP-binding" evidence="9">
    <location>
        <begin position="531"/>
        <end position="714"/>
    </location>
</feature>
<feature type="compositionally biased region" description="Low complexity" evidence="7">
    <location>
        <begin position="438"/>
        <end position="449"/>
    </location>
</feature>
<feature type="compositionally biased region" description="Basic and acidic residues" evidence="7">
    <location>
        <begin position="1046"/>
        <end position="1066"/>
    </location>
</feature>
<dbReference type="SMART" id="SM01383">
    <property type="entry name" value="Ribosomal_L2"/>
    <property type="match status" value="1"/>
</dbReference>
<dbReference type="GO" id="GO:0003735">
    <property type="term" value="F:structural constituent of ribosome"/>
    <property type="evidence" value="ECO:0007669"/>
    <property type="project" value="InterPro"/>
</dbReference>
<dbReference type="Gene3D" id="4.10.950.10">
    <property type="entry name" value="Ribosomal protein L2, domain 3"/>
    <property type="match status" value="1"/>
</dbReference>
<evidence type="ECO:0000259" key="10">
    <source>
        <dbReference type="PROSITE" id="PS51194"/>
    </source>
</evidence>
<keyword evidence="4" id="KW-0067">ATP-binding</keyword>
<dbReference type="GO" id="GO:0008094">
    <property type="term" value="F:ATP-dependent activity, acting on DNA"/>
    <property type="evidence" value="ECO:0007669"/>
    <property type="project" value="TreeGrafter"/>
</dbReference>
<feature type="region of interest" description="Disordered" evidence="7">
    <location>
        <begin position="936"/>
        <end position="984"/>
    </location>
</feature>
<dbReference type="SMART" id="SM01382">
    <property type="entry name" value="Ribosomal_L2_C"/>
    <property type="match status" value="1"/>
</dbReference>
<feature type="compositionally biased region" description="Basic residues" evidence="7">
    <location>
        <begin position="1023"/>
        <end position="1033"/>
    </location>
</feature>
<gene>
    <name evidence="11" type="ORF">E3P86_02032</name>
</gene>
<dbReference type="Gene3D" id="3.40.50.300">
    <property type="entry name" value="P-loop containing nucleotide triphosphate hydrolases"/>
    <property type="match status" value="2"/>
</dbReference>
<feature type="region of interest" description="Disordered" evidence="7">
    <location>
        <begin position="410"/>
        <end position="453"/>
    </location>
</feature>
<keyword evidence="2" id="KW-0547">Nucleotide-binding</keyword>
<dbReference type="PANTHER" id="PTHR45626">
    <property type="entry name" value="TRANSCRIPTION TERMINATION FACTOR 2-RELATED"/>
    <property type="match status" value="1"/>
</dbReference>
<evidence type="ECO:0000256" key="6">
    <source>
        <dbReference type="ARBA" id="ARBA00023274"/>
    </source>
</evidence>
<dbReference type="Gene3D" id="2.40.50.140">
    <property type="entry name" value="Nucleic acid-binding proteins"/>
    <property type="match status" value="1"/>
</dbReference>
<comment type="similarity">
    <text evidence="1">Belongs to the universal ribosomal protein uL2 family.</text>
</comment>
<dbReference type="InterPro" id="IPR022671">
    <property type="entry name" value="Ribosomal_uL2_CS"/>
</dbReference>
<proteinExistence type="inferred from homology"/>
<evidence type="ECO:0000313" key="12">
    <source>
        <dbReference type="Proteomes" id="UP000310689"/>
    </source>
</evidence>
<accession>A0A4T0J6W8</accession>
<dbReference type="AlphaFoldDB" id="A0A4T0J6W8"/>
<dbReference type="CDD" id="cd18008">
    <property type="entry name" value="DEXDc_SHPRH-like"/>
    <property type="match status" value="1"/>
</dbReference>
<feature type="region of interest" description="Disordered" evidence="7">
    <location>
        <begin position="353"/>
        <end position="389"/>
    </location>
</feature>
<dbReference type="InterPro" id="IPR008991">
    <property type="entry name" value="Translation_prot_SH3-like_sf"/>
</dbReference>
<dbReference type="Pfam" id="PF03947">
    <property type="entry name" value="Ribosomal_L2_C"/>
    <property type="match status" value="1"/>
</dbReference>
<dbReference type="InterPro" id="IPR000330">
    <property type="entry name" value="SNF2_N"/>
</dbReference>
<dbReference type="EMBL" id="SPOI01000089">
    <property type="protein sequence ID" value="TIB37867.1"/>
    <property type="molecule type" value="Genomic_DNA"/>
</dbReference>
<dbReference type="InterPro" id="IPR012340">
    <property type="entry name" value="NA-bd_OB-fold"/>
</dbReference>
<feature type="chain" id="PRO_5020920526" evidence="8">
    <location>
        <begin position="21"/>
        <end position="1249"/>
    </location>
</feature>
<evidence type="ECO:0000256" key="7">
    <source>
        <dbReference type="SAM" id="MobiDB-lite"/>
    </source>
</evidence>
<feature type="compositionally biased region" description="Basic and acidic residues" evidence="7">
    <location>
        <begin position="1003"/>
        <end position="1022"/>
    </location>
</feature>
<evidence type="ECO:0000256" key="3">
    <source>
        <dbReference type="ARBA" id="ARBA00022801"/>
    </source>
</evidence>
<keyword evidence="8" id="KW-0732">Signal</keyword>
<dbReference type="InterPro" id="IPR022666">
    <property type="entry name" value="Ribosomal_uL2_RNA-bd_dom"/>
</dbReference>
<reference evidence="11 12" key="1">
    <citation type="submission" date="2019-03" db="EMBL/GenBank/DDBJ databases">
        <title>Sequencing 23 genomes of Wallemia ichthyophaga.</title>
        <authorList>
            <person name="Gostincar C."/>
        </authorList>
    </citation>
    <scope>NUCLEOTIDE SEQUENCE [LARGE SCALE GENOMIC DNA]</scope>
    <source>
        <strain evidence="11 12">EXF-6200</strain>
    </source>
</reference>
<dbReference type="GO" id="GO:0006412">
    <property type="term" value="P:translation"/>
    <property type="evidence" value="ECO:0007669"/>
    <property type="project" value="InterPro"/>
</dbReference>
<keyword evidence="3" id="KW-0378">Hydrolase</keyword>
<dbReference type="InterPro" id="IPR022669">
    <property type="entry name" value="Ribosomal_uL2_C"/>
</dbReference>
<dbReference type="GO" id="GO:0005634">
    <property type="term" value="C:nucleus"/>
    <property type="evidence" value="ECO:0007669"/>
    <property type="project" value="TreeGrafter"/>
</dbReference>
<evidence type="ECO:0000256" key="5">
    <source>
        <dbReference type="ARBA" id="ARBA00022980"/>
    </source>
</evidence>
<dbReference type="GO" id="GO:0006281">
    <property type="term" value="P:DNA repair"/>
    <property type="evidence" value="ECO:0007669"/>
    <property type="project" value="TreeGrafter"/>
</dbReference>
<evidence type="ECO:0000256" key="8">
    <source>
        <dbReference type="SAM" id="SignalP"/>
    </source>
</evidence>
<feature type="compositionally biased region" description="Basic residues" evidence="7">
    <location>
        <begin position="1067"/>
        <end position="1077"/>
    </location>
</feature>
<dbReference type="Pfam" id="PF00181">
    <property type="entry name" value="Ribosomal_L2_N"/>
    <property type="match status" value="1"/>
</dbReference>
<dbReference type="PANTHER" id="PTHR45626:SF14">
    <property type="entry name" value="ATP-DEPENDENT DNA HELICASE (EUROFUNG)"/>
    <property type="match status" value="1"/>
</dbReference>
<dbReference type="InterPro" id="IPR038718">
    <property type="entry name" value="SNF2-like_sf"/>
</dbReference>
<keyword evidence="5" id="KW-0689">Ribosomal protein</keyword>
<feature type="signal peptide" evidence="8">
    <location>
        <begin position="1"/>
        <end position="20"/>
    </location>
</feature>
<dbReference type="SUPFAM" id="SSF50104">
    <property type="entry name" value="Translation proteins SH3-like domain"/>
    <property type="match status" value="1"/>
</dbReference>
<dbReference type="Gene3D" id="2.30.30.30">
    <property type="match status" value="1"/>
</dbReference>
<dbReference type="Gene3D" id="3.40.50.10810">
    <property type="entry name" value="Tandem AAA-ATPase domain"/>
    <property type="match status" value="1"/>
</dbReference>
<dbReference type="Proteomes" id="UP000310689">
    <property type="component" value="Unassembled WGS sequence"/>
</dbReference>
<dbReference type="SUPFAM" id="SSF50249">
    <property type="entry name" value="Nucleic acid-binding proteins"/>
    <property type="match status" value="1"/>
</dbReference>
<evidence type="ECO:0000259" key="9">
    <source>
        <dbReference type="PROSITE" id="PS51192"/>
    </source>
</evidence>
<dbReference type="GO" id="GO:0005524">
    <property type="term" value="F:ATP binding"/>
    <property type="evidence" value="ECO:0007669"/>
    <property type="project" value="UniProtKB-KW"/>
</dbReference>
<comment type="caution">
    <text evidence="11">The sequence shown here is derived from an EMBL/GenBank/DDBJ whole genome shotgun (WGS) entry which is preliminary data.</text>
</comment>
<dbReference type="InterPro" id="IPR049730">
    <property type="entry name" value="SNF2/RAD54-like_C"/>
</dbReference>
<dbReference type="InterPro" id="IPR014722">
    <property type="entry name" value="Rib_uL2_dom2"/>
</dbReference>
<dbReference type="FunFam" id="2.30.30.30:FF:000006">
    <property type="entry name" value="60S ribosomal protein L8"/>
    <property type="match status" value="1"/>
</dbReference>
<feature type="compositionally biased region" description="Polar residues" evidence="7">
    <location>
        <begin position="947"/>
        <end position="968"/>
    </location>
</feature>
<evidence type="ECO:0000256" key="2">
    <source>
        <dbReference type="ARBA" id="ARBA00022741"/>
    </source>
</evidence>
<name>A0A4T0J6W8_WALIC</name>
<protein>
    <submittedName>
        <fullName evidence="11">Uncharacterized protein</fullName>
    </submittedName>
</protein>
<dbReference type="PROSITE" id="PS51192">
    <property type="entry name" value="HELICASE_ATP_BIND_1"/>
    <property type="match status" value="1"/>
</dbReference>
<dbReference type="SMART" id="SM00490">
    <property type="entry name" value="HELICc"/>
    <property type="match status" value="1"/>
</dbReference>
<keyword evidence="6" id="KW-0687">Ribonucleoprotein</keyword>
<dbReference type="InterPro" id="IPR014726">
    <property type="entry name" value="Ribosomal_uL2_dom3"/>
</dbReference>
<dbReference type="Pfam" id="PF00176">
    <property type="entry name" value="SNF2-rel_dom"/>
    <property type="match status" value="1"/>
</dbReference>
<organism evidence="11 12">
    <name type="scientific">Wallemia ichthyophaga</name>
    <dbReference type="NCBI Taxonomy" id="245174"/>
    <lineage>
        <taxon>Eukaryota</taxon>
        <taxon>Fungi</taxon>
        <taxon>Dikarya</taxon>
        <taxon>Basidiomycota</taxon>
        <taxon>Wallemiomycotina</taxon>
        <taxon>Wallemiomycetes</taxon>
        <taxon>Wallemiales</taxon>
        <taxon>Wallemiaceae</taxon>
        <taxon>Wallemia</taxon>
    </lineage>
</organism>
<dbReference type="SMART" id="SM00487">
    <property type="entry name" value="DEXDc"/>
    <property type="match status" value="1"/>
</dbReference>
<dbReference type="PROSITE" id="PS51194">
    <property type="entry name" value="HELICASE_CTER"/>
    <property type="match status" value="1"/>
</dbReference>
<evidence type="ECO:0000256" key="4">
    <source>
        <dbReference type="ARBA" id="ARBA00022840"/>
    </source>
</evidence>
<dbReference type="PROSITE" id="PS00467">
    <property type="entry name" value="RIBOSOMAL_L2"/>
    <property type="match status" value="1"/>
</dbReference>
<dbReference type="InterPro" id="IPR027417">
    <property type="entry name" value="P-loop_NTPase"/>
</dbReference>
<feature type="domain" description="Helicase C-terminal" evidence="10">
    <location>
        <begin position="1080"/>
        <end position="1222"/>
    </location>
</feature>
<sequence length="1249" mass="137227">MFSLIPVIAIAAAAHITTSGLNSMPATPSTHSLNYDVNPLTISRHHRQTGAKPRLPGIEEANLVSTQQPTMSNDGNIVLYARSPNKLPLVEEINIQFEQGPMRGGRVIRSQRKNGGIFQSHTHHNKAPAQLRTYDYAERNGYIRGIVKEIIHDAGRGAPLARVVFRDQYRYKLRTETFIATEGLYTGAFVYCGKKAALAVGNVLPVSQMPEGTIICNIEEKSGDRGALARASGNYATIIGHSEVDGKTRIRLPSGAKKAVVGSSRASIGIVAGGGRIDKPLLKAGAAHHKFKVKRNCWPRTRGVAMNPVDHPHGGGNHQHIGHASTIARDAPSGQKAGLIAARRTDTVMYTGNQGARGAHKTHNTQGTQSTRPAGLPPPTYGIPQRAPNGWAAPVSKNLYARPPQPLASRVAAHQVSPPPLASVSSPPVTPLPREDTPSSSDTTTATTSNEANKHLNELISGVTADYDDVDLPSTATIPGMPDITLLQHQIAGVAWMRDRESGVSNKHGGILADDVSCAFYIQLAHSDSVKMGLGKTVQTLALILSNSSDKQVVREWSKTTLIVAPLAVVAQWETEAKSKCDGVRVLTHHGAARTRDAAAFANYDVVVTSYQTVSSEHRVYESEEPGGSKSKSSSGTKSKTGKTGKQKKPLCALFEGNFQRVVLDEAQNIKNRTSKTSIACAGLSACYRWCLTGTPIQNNVDELYALLRFLRIEPFRHYDEFKTRISTPMKSGRVKVAIARLQLILKLVMLRRTKNTLNEDGSALITLPPKHVTDVACLFDEEERRFYDNVHDRAQQTISKFVTEGAINSRYTSVLTLLLRLRQACCHPHLVTRAYSKDDFVANEPAMRSQQPGKVEEEEDEKEADELADLFTGLGVGEEKHVDEDLQIDKGKAKVVGSSGVDKSGDATGLVESAKIRAIMRILEEVHSATDVAAASTSTAIKPNTKGRSQQKTQTQTDSYTPHTPQTRLDPAGLPSKAIDISSSENDDLDTIIKRTASMDIKKADDDDRKRVEKSEKSEKSKSKKSILKKKSQQIVLSESDDDREQERKEAILRKETEKKDNKSGHKDHKNHKNHKDKNSSHKITNTPEKTIIFSQFVTFLDIIESFVKAAGYKYVRYDGSMNPIEREAVLNQIKSDDKTTVILISFKAGSTGLNLNICSRVILSDMWWNPALEDQAFDRAHRLGQKREVHIYKLTVVQTVEDRILELQKKKRELAEAALSGKAVSNKLGLNEMLDLFKRDDQHDEEE</sequence>
<evidence type="ECO:0000256" key="1">
    <source>
        <dbReference type="ARBA" id="ARBA00005636"/>
    </source>
</evidence>
<dbReference type="Pfam" id="PF00271">
    <property type="entry name" value="Helicase_C"/>
    <property type="match status" value="1"/>
</dbReference>
<dbReference type="SUPFAM" id="SSF52540">
    <property type="entry name" value="P-loop containing nucleoside triphosphate hydrolases"/>
    <property type="match status" value="2"/>
</dbReference>